<keyword evidence="4" id="KW-1185">Reference proteome</keyword>
<accession>A0AA40C2I3</accession>
<keyword evidence="2" id="KW-1133">Transmembrane helix</keyword>
<feature type="compositionally biased region" description="Low complexity" evidence="1">
    <location>
        <begin position="188"/>
        <end position="198"/>
    </location>
</feature>
<name>A0AA40C2I3_9PEZI</name>
<reference evidence="3" key="1">
    <citation type="submission" date="2023-06" db="EMBL/GenBank/DDBJ databases">
        <title>Genome-scale phylogeny and comparative genomics of the fungal order Sordariales.</title>
        <authorList>
            <consortium name="Lawrence Berkeley National Laboratory"/>
            <person name="Hensen N."/>
            <person name="Bonometti L."/>
            <person name="Westerberg I."/>
            <person name="Brannstrom I.O."/>
            <person name="Guillou S."/>
            <person name="Cros-Aarteil S."/>
            <person name="Calhoun S."/>
            <person name="Haridas S."/>
            <person name="Kuo A."/>
            <person name="Mondo S."/>
            <person name="Pangilinan J."/>
            <person name="Riley R."/>
            <person name="Labutti K."/>
            <person name="Andreopoulos B."/>
            <person name="Lipzen A."/>
            <person name="Chen C."/>
            <person name="Yanf M."/>
            <person name="Daum C."/>
            <person name="Ng V."/>
            <person name="Clum A."/>
            <person name="Steindorff A."/>
            <person name="Ohm R."/>
            <person name="Martin F."/>
            <person name="Silar P."/>
            <person name="Natvig D."/>
            <person name="Lalanne C."/>
            <person name="Gautier V."/>
            <person name="Ament-Velasquez S.L."/>
            <person name="Kruys A."/>
            <person name="Hutchinson M.I."/>
            <person name="Powell A.J."/>
            <person name="Barry K."/>
            <person name="Miller A.N."/>
            <person name="Grigoriev I.V."/>
            <person name="Debuchy R."/>
            <person name="Gladieux P."/>
            <person name="Thoren M.H."/>
            <person name="Johannesson H."/>
        </authorList>
    </citation>
    <scope>NUCLEOTIDE SEQUENCE</scope>
    <source>
        <strain evidence="3">CBS 606.72</strain>
    </source>
</reference>
<keyword evidence="2" id="KW-0472">Membrane</keyword>
<proteinExistence type="predicted"/>
<evidence type="ECO:0000256" key="1">
    <source>
        <dbReference type="SAM" id="MobiDB-lite"/>
    </source>
</evidence>
<gene>
    <name evidence="3" type="ORF">B0T14DRAFT_564393</name>
</gene>
<dbReference type="Proteomes" id="UP001175000">
    <property type="component" value="Unassembled WGS sequence"/>
</dbReference>
<protein>
    <recommendedName>
        <fullName evidence="5">Apple domain-containing protein</fullName>
    </recommendedName>
</protein>
<feature type="region of interest" description="Disordered" evidence="1">
    <location>
        <begin position="1"/>
        <end position="66"/>
    </location>
</feature>
<feature type="compositionally biased region" description="Basic and acidic residues" evidence="1">
    <location>
        <begin position="1"/>
        <end position="10"/>
    </location>
</feature>
<feature type="transmembrane region" description="Helical" evidence="2">
    <location>
        <begin position="129"/>
        <end position="154"/>
    </location>
</feature>
<feature type="region of interest" description="Disordered" evidence="1">
    <location>
        <begin position="158"/>
        <end position="198"/>
    </location>
</feature>
<evidence type="ECO:0000313" key="4">
    <source>
        <dbReference type="Proteomes" id="UP001175000"/>
    </source>
</evidence>
<feature type="compositionally biased region" description="Low complexity" evidence="1">
    <location>
        <begin position="167"/>
        <end position="177"/>
    </location>
</feature>
<comment type="caution">
    <text evidence="3">The sequence shown here is derived from an EMBL/GenBank/DDBJ whole genome shotgun (WGS) entry which is preliminary data.</text>
</comment>
<organism evidence="3 4">
    <name type="scientific">Immersiella caudata</name>
    <dbReference type="NCBI Taxonomy" id="314043"/>
    <lineage>
        <taxon>Eukaryota</taxon>
        <taxon>Fungi</taxon>
        <taxon>Dikarya</taxon>
        <taxon>Ascomycota</taxon>
        <taxon>Pezizomycotina</taxon>
        <taxon>Sordariomycetes</taxon>
        <taxon>Sordariomycetidae</taxon>
        <taxon>Sordariales</taxon>
        <taxon>Lasiosphaeriaceae</taxon>
        <taxon>Immersiella</taxon>
    </lineage>
</organism>
<dbReference type="EMBL" id="JAULSU010000003">
    <property type="protein sequence ID" value="KAK0622986.1"/>
    <property type="molecule type" value="Genomic_DNA"/>
</dbReference>
<evidence type="ECO:0008006" key="5">
    <source>
        <dbReference type="Google" id="ProtNLM"/>
    </source>
</evidence>
<evidence type="ECO:0000313" key="3">
    <source>
        <dbReference type="EMBL" id="KAK0622986.1"/>
    </source>
</evidence>
<dbReference type="AlphaFoldDB" id="A0AA40C2I3"/>
<evidence type="ECO:0000256" key="2">
    <source>
        <dbReference type="SAM" id="Phobius"/>
    </source>
</evidence>
<keyword evidence="2" id="KW-0812">Transmembrane</keyword>
<sequence>MADTERHQDPPAEGLAGSAVEEQGAKTAIQPQYQELLDNPGLEVVQPSTLEVAPPKSQPTYTPPARWEEKGGVHDGGPYHFDPQPPYTIIAPSYSFPTPHDNSPLVPPPSVPPAEECDQRIIGVKRSTFYILLAIGIFFGVAAIAVGVGVGIVLQKEEDTPGASQPTTTTATTTTTTIPRSRPPNLPLPTATSSTSPSIPITCPSSNLTLFTPDSTPSKPYLLVCGRDYHSAHGTVDLFNIETPTMNECIDLCARTDECEGAGWGDYRGRYVCWLKRLLGSPQRSQEWYFAVLDQSGENEIKGG</sequence>